<dbReference type="AlphaFoldDB" id="A0A6H9Z3D1"/>
<keyword evidence="5" id="KW-1185">Reference proteome</keyword>
<evidence type="ECO:0000313" key="4">
    <source>
        <dbReference type="EMBL" id="KAB2350223.1"/>
    </source>
</evidence>
<dbReference type="InterPro" id="IPR051010">
    <property type="entry name" value="BCAA_transport"/>
</dbReference>
<evidence type="ECO:0000256" key="2">
    <source>
        <dbReference type="ARBA" id="ARBA00022729"/>
    </source>
</evidence>
<dbReference type="EMBL" id="WBMT01000004">
    <property type="protein sequence ID" value="KAB2350223.1"/>
    <property type="molecule type" value="Genomic_DNA"/>
</dbReference>
<feature type="domain" description="Leucine-binding protein" evidence="3">
    <location>
        <begin position="10"/>
        <end position="344"/>
    </location>
</feature>
<dbReference type="PANTHER" id="PTHR30483">
    <property type="entry name" value="LEUCINE-SPECIFIC-BINDING PROTEIN"/>
    <property type="match status" value="1"/>
</dbReference>
<proteinExistence type="inferred from homology"/>
<gene>
    <name evidence="4" type="ORF">F8566_10570</name>
</gene>
<evidence type="ECO:0000256" key="1">
    <source>
        <dbReference type="ARBA" id="ARBA00010062"/>
    </source>
</evidence>
<dbReference type="Gene3D" id="3.40.50.2300">
    <property type="match status" value="2"/>
</dbReference>
<keyword evidence="2" id="KW-0732">Signal</keyword>
<comment type="caution">
    <text evidence="4">The sequence shown here is derived from an EMBL/GenBank/DDBJ whole genome shotgun (WGS) entry which is preliminary data.</text>
</comment>
<evidence type="ECO:0000259" key="3">
    <source>
        <dbReference type="Pfam" id="PF13458"/>
    </source>
</evidence>
<dbReference type="InterPro" id="IPR028082">
    <property type="entry name" value="Peripla_BP_I"/>
</dbReference>
<dbReference type="Pfam" id="PF13458">
    <property type="entry name" value="Peripla_BP_6"/>
    <property type="match status" value="1"/>
</dbReference>
<evidence type="ECO:0000313" key="5">
    <source>
        <dbReference type="Proteomes" id="UP000468735"/>
    </source>
</evidence>
<dbReference type="CDD" id="cd06337">
    <property type="entry name" value="PBP1_ABC_ligand_binding-like"/>
    <property type="match status" value="1"/>
</dbReference>
<dbReference type="RefSeq" id="WP_151559933.1">
    <property type="nucleotide sequence ID" value="NZ_WBMT01000004.1"/>
</dbReference>
<dbReference type="SUPFAM" id="SSF53822">
    <property type="entry name" value="Periplasmic binding protein-like I"/>
    <property type="match status" value="1"/>
</dbReference>
<reference evidence="4 5" key="1">
    <citation type="submission" date="2019-09" db="EMBL/GenBank/DDBJ databases">
        <title>Actinomadura physcomitrii sp. nov., a novel actinomycete isolated from moss [Physcomitrium sphaericum (Ludw) Fuernr].</title>
        <authorList>
            <person name="Zhuang X."/>
            <person name="Liu C."/>
        </authorList>
    </citation>
    <scope>NUCLEOTIDE SEQUENCE [LARGE SCALE GENOMIC DNA]</scope>
    <source>
        <strain evidence="4 5">HMC1</strain>
    </source>
</reference>
<protein>
    <submittedName>
        <fullName evidence="4">ABC transporter substrate-binding protein</fullName>
    </submittedName>
</protein>
<name>A0A6H9Z3D1_9ACTN</name>
<sequence length="390" mass="42343">MVASKSRLCIGAVVPQTGRLAALGAPLSFVVDKLASRRSQLRNGGRSYQLCFATRDSRSDPVHARQAVRDLVEHDQADVVITMAGTKVLPAVADTCETLGVPCISTTFPWQAYMYSRGGELRREFAWTFHFAWGLDDIANVFADIWERLGGIQRVGCLWNDDLQGQLLRHPHHGFVPAAAPRATLIDPGGYREPATDFGSHIAHLRRNDVDVITSAATAADLTLFHRQAHQAGLLPRLITCSRWLTYPHTDELSAARVATLAYWTPTHPHRSSLDGTTTAELANAYQDATGKPWSQPLGLAYALVEVAHHALCTASDVTDHRAVAQAIAQTRLATIAGTLDWSRGPTPNIALIPLVGAQWLPTRNGHHLAVVTNTAMPDVPVTADVTPAH</sequence>
<dbReference type="PANTHER" id="PTHR30483:SF6">
    <property type="entry name" value="PERIPLASMIC BINDING PROTEIN OF ABC TRANSPORTER FOR NATURAL AMINO ACIDS"/>
    <property type="match status" value="1"/>
</dbReference>
<accession>A0A6H9Z3D1</accession>
<dbReference type="Proteomes" id="UP000468735">
    <property type="component" value="Unassembled WGS sequence"/>
</dbReference>
<dbReference type="InterPro" id="IPR028081">
    <property type="entry name" value="Leu-bd"/>
</dbReference>
<comment type="similarity">
    <text evidence="1">Belongs to the leucine-binding protein family.</text>
</comment>
<organism evidence="4 5">
    <name type="scientific">Actinomadura rudentiformis</name>
    <dbReference type="NCBI Taxonomy" id="359158"/>
    <lineage>
        <taxon>Bacteria</taxon>
        <taxon>Bacillati</taxon>
        <taxon>Actinomycetota</taxon>
        <taxon>Actinomycetes</taxon>
        <taxon>Streptosporangiales</taxon>
        <taxon>Thermomonosporaceae</taxon>
        <taxon>Actinomadura</taxon>
    </lineage>
</organism>
<dbReference type="OrthoDB" id="6753945at2"/>